<feature type="coiled-coil region" evidence="1">
    <location>
        <begin position="51"/>
        <end position="156"/>
    </location>
</feature>
<feature type="region of interest" description="Disordered" evidence="2">
    <location>
        <begin position="326"/>
        <end position="363"/>
    </location>
</feature>
<proteinExistence type="predicted"/>
<gene>
    <name evidence="3" type="ORF">SNAT2548_LOCUS7794</name>
</gene>
<comment type="caution">
    <text evidence="3">The sequence shown here is derived from an EMBL/GenBank/DDBJ whole genome shotgun (WGS) entry which is preliminary data.</text>
</comment>
<protein>
    <submittedName>
        <fullName evidence="3">Uncharacterized protein</fullName>
    </submittedName>
</protein>
<accession>A0A812JXQ4</accession>
<evidence type="ECO:0000256" key="1">
    <source>
        <dbReference type="SAM" id="Coils"/>
    </source>
</evidence>
<sequence length="363" mass="41658">MDDTILPPPSSIVYFDSSAQPFVLVGDRKIFLATRADVRQKAQPDEIWERMRNLEQKLGHHAQRITALESDCSLLDTLRDEILDELRKETARQSKDLRAELQMLIESERVEKPKEQVEDLPSGKPQAGIVRVHEDVKELSERLQDLEKLRGKLDDALLAQVRDDHAKLAARLNDLVRLASSSDHGQSGQVYVDIQSQLDLVMARLAQHDEKLVECQDLQSKEFWMHLQRVEEARLCQVQARTQVEVYKKAMDAQLRKYLGEEEFMRWTRLKWQQLLARSGDVLRRGAQNTALSRTRVQVVASSAFDDDLSEMVSSGYGGYVRCPRADMRNQRRRPRTSCSRPRDPVPEQVLSPQRPRSAVLAG</sequence>
<dbReference type="EMBL" id="CAJNDS010000557">
    <property type="protein sequence ID" value="CAE7217921.1"/>
    <property type="molecule type" value="Genomic_DNA"/>
</dbReference>
<keyword evidence="4" id="KW-1185">Reference proteome</keyword>
<dbReference type="AlphaFoldDB" id="A0A812JXQ4"/>
<organism evidence="3 4">
    <name type="scientific">Symbiodinium natans</name>
    <dbReference type="NCBI Taxonomy" id="878477"/>
    <lineage>
        <taxon>Eukaryota</taxon>
        <taxon>Sar</taxon>
        <taxon>Alveolata</taxon>
        <taxon>Dinophyceae</taxon>
        <taxon>Suessiales</taxon>
        <taxon>Symbiodiniaceae</taxon>
        <taxon>Symbiodinium</taxon>
    </lineage>
</organism>
<evidence type="ECO:0000256" key="2">
    <source>
        <dbReference type="SAM" id="MobiDB-lite"/>
    </source>
</evidence>
<reference evidence="3" key="1">
    <citation type="submission" date="2021-02" db="EMBL/GenBank/DDBJ databases">
        <authorList>
            <person name="Dougan E. K."/>
            <person name="Rhodes N."/>
            <person name="Thang M."/>
            <person name="Chan C."/>
        </authorList>
    </citation>
    <scope>NUCLEOTIDE SEQUENCE</scope>
</reference>
<evidence type="ECO:0000313" key="4">
    <source>
        <dbReference type="Proteomes" id="UP000604046"/>
    </source>
</evidence>
<dbReference type="Proteomes" id="UP000604046">
    <property type="component" value="Unassembled WGS sequence"/>
</dbReference>
<evidence type="ECO:0000313" key="3">
    <source>
        <dbReference type="EMBL" id="CAE7217921.1"/>
    </source>
</evidence>
<name>A0A812JXQ4_9DINO</name>
<keyword evidence="1" id="KW-0175">Coiled coil</keyword>